<evidence type="ECO:0008006" key="15">
    <source>
        <dbReference type="Google" id="ProtNLM"/>
    </source>
</evidence>
<sequence>MSRELSLANLEIYLDQASDPSKDEFDISALDAFCLLVKKEPELNANATRILANKIQSQNVKESLYALDCLEECMDILGTNFHIEINKFKFLNELIRLVSKKFLGDKTPLEIQNRILDILFTWTDKYPELGKIKEAYTMLRTQGVVHEPQKNVIAPSRKSTDSTLKLMESEKFKRLLQSRNQKDIEAANLMIQNMVRDNDRRIQIQNRRLMDLQSANENAILLKEMLDEIDVNNASEDTLSTLQEIYKNCLKLKPTVCRLAEESHDSETFMNKILETTDLMNRTIENYTAIIINKIPTQKPTKTTTTNLLDVAENSGEALATQESSNGTLSELNDIFSSSTTSPLSAQIDNILLTPQVMMSQQASSNNNIDIMALINSHKPANKAISDDLLGNFNDSTIQSPTKVASEKPKATLSELDSIVSGMKTRLLVSGSEEQVTPIEDTPKSINDDDVKNLICETPQSEVPPEIKDSFIVTQPQKVALKDLHLDLSNIQPSEIEAPRTILEETKGLKVIVNFTSDRPAKDVVVLVISVINQGSAAINNFTFDASVSKPCKLRILEASGRDLPALKPFKPPTETINQVVLLLNPTQQPINMIAILTYNVQDDDDEEKVSIEVKDIPFTS</sequence>
<dbReference type="PROSITE" id="PS50179">
    <property type="entry name" value="VHS"/>
    <property type="match status" value="1"/>
</dbReference>
<comment type="subcellular location">
    <subcellularLocation>
        <location evidence="2">Early endosome membrane</location>
        <topology evidence="2">Peripheral membrane protein</topology>
    </subcellularLocation>
    <subcellularLocation>
        <location evidence="1">Golgi apparatus</location>
        <location evidence="1">trans-Golgi network membrane</location>
        <topology evidence="1">Peripheral membrane protein</topology>
    </subcellularLocation>
</comment>
<accession>A0A9N9RXL2</accession>
<reference evidence="13" key="1">
    <citation type="submission" date="2022-01" db="EMBL/GenBank/DDBJ databases">
        <authorList>
            <person name="King R."/>
        </authorList>
    </citation>
    <scope>NUCLEOTIDE SEQUENCE</scope>
</reference>
<dbReference type="PANTHER" id="PTHR45905">
    <property type="entry name" value="GOLGI-LOCALIZED, GAMMA-ADAPTIN EAR CONTAINING, ARF BINDING PROTEIN"/>
    <property type="match status" value="1"/>
</dbReference>
<dbReference type="InterPro" id="IPR038425">
    <property type="entry name" value="GAT_sf"/>
</dbReference>
<dbReference type="Gene3D" id="2.60.40.1230">
    <property type="match status" value="1"/>
</dbReference>
<evidence type="ECO:0000259" key="12">
    <source>
        <dbReference type="PROSITE" id="PS50909"/>
    </source>
</evidence>
<dbReference type="PROSITE" id="PS50909">
    <property type="entry name" value="GAT"/>
    <property type="match status" value="1"/>
</dbReference>
<evidence type="ECO:0000256" key="7">
    <source>
        <dbReference type="ARBA" id="ARBA00022927"/>
    </source>
</evidence>
<dbReference type="InterPro" id="IPR008152">
    <property type="entry name" value="Clathrin_a/b/g-adaptin_app_Ig"/>
</dbReference>
<keyword evidence="9" id="KW-0472">Membrane</keyword>
<feature type="domain" description="GAT" evidence="12">
    <location>
        <begin position="165"/>
        <end position="292"/>
    </location>
</feature>
<dbReference type="InterPro" id="IPR027422">
    <property type="entry name" value="GGA1-3"/>
</dbReference>
<dbReference type="GO" id="GO:0034394">
    <property type="term" value="P:protein localization to cell surface"/>
    <property type="evidence" value="ECO:0007669"/>
    <property type="project" value="TreeGrafter"/>
</dbReference>
<dbReference type="Gene3D" id="1.25.40.90">
    <property type="match status" value="1"/>
</dbReference>
<evidence type="ECO:0000256" key="6">
    <source>
        <dbReference type="ARBA" id="ARBA00022843"/>
    </source>
</evidence>
<reference evidence="13" key="2">
    <citation type="submission" date="2022-10" db="EMBL/GenBank/DDBJ databases">
        <authorList>
            <consortium name="ENA_rothamsted_submissions"/>
            <consortium name="culmorum"/>
            <person name="King R."/>
        </authorList>
    </citation>
    <scope>NUCLEOTIDE SEQUENCE</scope>
</reference>
<dbReference type="GO" id="GO:0006886">
    <property type="term" value="P:intracellular protein transport"/>
    <property type="evidence" value="ECO:0007669"/>
    <property type="project" value="InterPro"/>
</dbReference>
<dbReference type="Gene3D" id="1.20.58.160">
    <property type="match status" value="1"/>
</dbReference>
<dbReference type="InterPro" id="IPR008942">
    <property type="entry name" value="ENTH_VHS"/>
</dbReference>
<evidence type="ECO:0000256" key="5">
    <source>
        <dbReference type="ARBA" id="ARBA00022753"/>
    </source>
</evidence>
<dbReference type="SMART" id="SM00809">
    <property type="entry name" value="Alpha_adaptinC2"/>
    <property type="match status" value="1"/>
</dbReference>
<evidence type="ECO:0000313" key="14">
    <source>
        <dbReference type="Proteomes" id="UP001153620"/>
    </source>
</evidence>
<feature type="domain" description="VHS" evidence="10">
    <location>
        <begin position="17"/>
        <end position="147"/>
    </location>
</feature>
<dbReference type="Pfam" id="PF00790">
    <property type="entry name" value="VHS"/>
    <property type="match status" value="1"/>
</dbReference>
<evidence type="ECO:0000256" key="2">
    <source>
        <dbReference type="ARBA" id="ARBA00004220"/>
    </source>
</evidence>
<protein>
    <recommendedName>
        <fullName evidence="15">ADP-ribosylation factor-binding protein GGA1</fullName>
    </recommendedName>
</protein>
<name>A0A9N9RXL2_9DIPT</name>
<dbReference type="SMART" id="SM00288">
    <property type="entry name" value="VHS"/>
    <property type="match status" value="1"/>
</dbReference>
<keyword evidence="5" id="KW-0967">Endosome</keyword>
<dbReference type="Gene3D" id="1.20.5.170">
    <property type="match status" value="1"/>
</dbReference>
<evidence type="ECO:0000259" key="10">
    <source>
        <dbReference type="PROSITE" id="PS50179"/>
    </source>
</evidence>
<evidence type="ECO:0000256" key="4">
    <source>
        <dbReference type="ARBA" id="ARBA00022448"/>
    </source>
</evidence>
<dbReference type="CDD" id="cd03567">
    <property type="entry name" value="VHS_GGA_metazoan"/>
    <property type="match status" value="1"/>
</dbReference>
<dbReference type="EMBL" id="OU895879">
    <property type="protein sequence ID" value="CAG9807156.1"/>
    <property type="molecule type" value="Genomic_DNA"/>
</dbReference>
<dbReference type="InterPro" id="IPR004152">
    <property type="entry name" value="GAT_dom"/>
</dbReference>
<comment type="similarity">
    <text evidence="3">Belongs to the GGA protein family.</text>
</comment>
<evidence type="ECO:0000256" key="8">
    <source>
        <dbReference type="ARBA" id="ARBA00023034"/>
    </source>
</evidence>
<evidence type="ECO:0000259" key="11">
    <source>
        <dbReference type="PROSITE" id="PS50180"/>
    </source>
</evidence>
<dbReference type="PANTHER" id="PTHR45905:SF1">
    <property type="entry name" value="GOLGI-LOCALIZED, GAMMA-ADAPTIN EAR CONTAINING, ARF BINDING PROTEIN"/>
    <property type="match status" value="1"/>
</dbReference>
<dbReference type="GO" id="GO:0031901">
    <property type="term" value="C:early endosome membrane"/>
    <property type="evidence" value="ECO:0007669"/>
    <property type="project" value="UniProtKB-SubCell"/>
</dbReference>
<dbReference type="InterPro" id="IPR002014">
    <property type="entry name" value="VHS_dom"/>
</dbReference>
<keyword evidence="8" id="KW-0333">Golgi apparatus</keyword>
<dbReference type="GO" id="GO:0006893">
    <property type="term" value="P:Golgi to plasma membrane transport"/>
    <property type="evidence" value="ECO:0007669"/>
    <property type="project" value="TreeGrafter"/>
</dbReference>
<dbReference type="SUPFAM" id="SSF89009">
    <property type="entry name" value="GAT-like domain"/>
    <property type="match status" value="1"/>
</dbReference>
<dbReference type="OrthoDB" id="447025at2759"/>
<dbReference type="Pfam" id="PF03127">
    <property type="entry name" value="GAT"/>
    <property type="match status" value="1"/>
</dbReference>
<keyword evidence="6" id="KW-0832">Ubl conjugation</keyword>
<keyword evidence="7" id="KW-0653">Protein transport</keyword>
<dbReference type="Proteomes" id="UP001153620">
    <property type="component" value="Chromosome 3"/>
</dbReference>
<dbReference type="InterPro" id="IPR041198">
    <property type="entry name" value="GGA_N-GAT"/>
</dbReference>
<keyword evidence="4" id="KW-0813">Transport</keyword>
<organism evidence="13 14">
    <name type="scientific">Chironomus riparius</name>
    <dbReference type="NCBI Taxonomy" id="315576"/>
    <lineage>
        <taxon>Eukaryota</taxon>
        <taxon>Metazoa</taxon>
        <taxon>Ecdysozoa</taxon>
        <taxon>Arthropoda</taxon>
        <taxon>Hexapoda</taxon>
        <taxon>Insecta</taxon>
        <taxon>Pterygota</taxon>
        <taxon>Neoptera</taxon>
        <taxon>Endopterygota</taxon>
        <taxon>Diptera</taxon>
        <taxon>Nematocera</taxon>
        <taxon>Chironomoidea</taxon>
        <taxon>Chironomidae</taxon>
        <taxon>Chironominae</taxon>
        <taxon>Chironomus</taxon>
    </lineage>
</organism>
<dbReference type="AlphaFoldDB" id="A0A9N9RXL2"/>
<evidence type="ECO:0000313" key="13">
    <source>
        <dbReference type="EMBL" id="CAG9807156.1"/>
    </source>
</evidence>
<dbReference type="GO" id="GO:0043130">
    <property type="term" value="F:ubiquitin binding"/>
    <property type="evidence" value="ECO:0007669"/>
    <property type="project" value="InterPro"/>
</dbReference>
<dbReference type="InterPro" id="IPR013041">
    <property type="entry name" value="Clathrin_app_Ig-like_sf"/>
</dbReference>
<dbReference type="PROSITE" id="PS50180">
    <property type="entry name" value="GAE"/>
    <property type="match status" value="1"/>
</dbReference>
<dbReference type="InterPro" id="IPR008153">
    <property type="entry name" value="GAE_dom"/>
</dbReference>
<evidence type="ECO:0000256" key="3">
    <source>
        <dbReference type="ARBA" id="ARBA00008099"/>
    </source>
</evidence>
<dbReference type="GO" id="GO:0005802">
    <property type="term" value="C:trans-Golgi network"/>
    <property type="evidence" value="ECO:0007669"/>
    <property type="project" value="InterPro"/>
</dbReference>
<evidence type="ECO:0000256" key="9">
    <source>
        <dbReference type="ARBA" id="ARBA00023136"/>
    </source>
</evidence>
<dbReference type="SUPFAM" id="SSF48464">
    <property type="entry name" value="ENTH/VHS domain"/>
    <property type="match status" value="1"/>
</dbReference>
<gene>
    <name evidence="13" type="ORF">CHIRRI_LOCUS10005</name>
</gene>
<dbReference type="GO" id="GO:0035091">
    <property type="term" value="F:phosphatidylinositol binding"/>
    <property type="evidence" value="ECO:0007669"/>
    <property type="project" value="InterPro"/>
</dbReference>
<dbReference type="SUPFAM" id="SSF49348">
    <property type="entry name" value="Clathrin adaptor appendage domain"/>
    <property type="match status" value="1"/>
</dbReference>
<proteinExistence type="inferred from homology"/>
<keyword evidence="14" id="KW-1185">Reference proteome</keyword>
<dbReference type="GO" id="GO:0031267">
    <property type="term" value="F:small GTPase binding"/>
    <property type="evidence" value="ECO:0007669"/>
    <property type="project" value="InterPro"/>
</dbReference>
<dbReference type="Pfam" id="PF18308">
    <property type="entry name" value="GGA_N-GAT"/>
    <property type="match status" value="1"/>
</dbReference>
<evidence type="ECO:0000256" key="1">
    <source>
        <dbReference type="ARBA" id="ARBA00004150"/>
    </source>
</evidence>
<dbReference type="Pfam" id="PF02883">
    <property type="entry name" value="Alpha_adaptinC2"/>
    <property type="match status" value="1"/>
</dbReference>
<feature type="domain" description="GAE" evidence="11">
    <location>
        <begin position="496"/>
        <end position="618"/>
    </location>
</feature>